<name>A0A445BXW4_ARAHY</name>
<evidence type="ECO:0000256" key="8">
    <source>
        <dbReference type="ARBA" id="ARBA00023288"/>
    </source>
</evidence>
<comment type="similarity">
    <text evidence="9">Belongs to the early nodulin-like (ENODL) family.</text>
</comment>
<dbReference type="PROSITE" id="PS51485">
    <property type="entry name" value="PHYTOCYANIN"/>
    <property type="match status" value="1"/>
</dbReference>
<keyword evidence="14" id="KW-1185">Reference proteome</keyword>
<feature type="compositionally biased region" description="Polar residues" evidence="10">
    <location>
        <begin position="231"/>
        <end position="241"/>
    </location>
</feature>
<reference evidence="13 14" key="1">
    <citation type="submission" date="2019-01" db="EMBL/GenBank/DDBJ databases">
        <title>Sequencing of cultivated peanut Arachis hypogaea provides insights into genome evolution and oil improvement.</title>
        <authorList>
            <person name="Chen X."/>
        </authorList>
    </citation>
    <scope>NUCLEOTIDE SEQUENCE [LARGE SCALE GENOMIC DNA]</scope>
    <source>
        <strain evidence="14">cv. Fuhuasheng</strain>
        <tissue evidence="13">Leaves</tissue>
    </source>
</reference>
<dbReference type="FunFam" id="2.60.40.420:FF:000066">
    <property type="entry name" value="Early nodulin-like protein 9"/>
    <property type="match status" value="1"/>
</dbReference>
<keyword evidence="2" id="KW-1003">Cell membrane</keyword>
<keyword evidence="6" id="KW-1015">Disulfide bond</keyword>
<dbReference type="GO" id="GO:0005886">
    <property type="term" value="C:plasma membrane"/>
    <property type="evidence" value="ECO:0007669"/>
    <property type="project" value="UniProtKB-SubCell"/>
</dbReference>
<keyword evidence="5" id="KW-0472">Membrane</keyword>
<dbReference type="Proteomes" id="UP000289738">
    <property type="component" value="Chromosome A08"/>
</dbReference>
<evidence type="ECO:0000256" key="9">
    <source>
        <dbReference type="ARBA" id="ARBA00035011"/>
    </source>
</evidence>
<keyword evidence="3" id="KW-0336">GPI-anchor</keyword>
<evidence type="ECO:0000256" key="7">
    <source>
        <dbReference type="ARBA" id="ARBA00023180"/>
    </source>
</evidence>
<dbReference type="Gramene" id="arahy.Tifrunner.gnm2.ann2.Ah08g235600.1">
    <property type="protein sequence ID" value="arahy.Tifrunner.gnm2.ann2.Ah08g235600.1-CDS"/>
    <property type="gene ID" value="arahy.Tifrunner.gnm2.ann2.Ah08g235600"/>
</dbReference>
<feature type="domain" description="Phytocyanin" evidence="12">
    <location>
        <begin position="32"/>
        <end position="136"/>
    </location>
</feature>
<feature type="compositionally biased region" description="Low complexity" evidence="10">
    <location>
        <begin position="171"/>
        <end position="185"/>
    </location>
</feature>
<dbReference type="CDD" id="cd11019">
    <property type="entry name" value="OsENODL1_like"/>
    <property type="match status" value="1"/>
</dbReference>
<evidence type="ECO:0000256" key="11">
    <source>
        <dbReference type="SAM" id="SignalP"/>
    </source>
</evidence>
<dbReference type="AlphaFoldDB" id="A0A445BXW4"/>
<evidence type="ECO:0000256" key="4">
    <source>
        <dbReference type="ARBA" id="ARBA00022729"/>
    </source>
</evidence>
<comment type="subcellular location">
    <subcellularLocation>
        <location evidence="1">Cell membrane</location>
        <topology evidence="1">Lipid-anchor</topology>
        <topology evidence="1">GPI-anchor</topology>
    </subcellularLocation>
</comment>
<dbReference type="OrthoDB" id="691587at2759"/>
<keyword evidence="7" id="KW-0325">Glycoprotein</keyword>
<evidence type="ECO:0000313" key="14">
    <source>
        <dbReference type="Proteomes" id="UP000289738"/>
    </source>
</evidence>
<evidence type="ECO:0000256" key="10">
    <source>
        <dbReference type="SAM" id="MobiDB-lite"/>
    </source>
</evidence>
<sequence length="272" mass="27880">MATTNVLRSNEVGHVLLGLFCLLLLVNKGNAYEFVVGGQKGWSVPSDPNSNSYNQWAEKNRFQIGDSLVFNYQSGQDSVLQVSSEDYASCNTDGSSEKFSDGHTVIKLKQSGPHYFISGNKDNCAKNEKLVVIVMADRTNRNTNQTGTAVSPSPSPLPTLSTESIAPSPPTAGTVGPTPPTGTVGAPPPTGTVGAPPPTPAGTVGAPPPAPTGTMGTPPPLQGVSPPPPGTSLTNPTSAPVSQPPPNAASSVFLSFVSSLGALMASILVLSF</sequence>
<evidence type="ECO:0000256" key="2">
    <source>
        <dbReference type="ARBA" id="ARBA00022475"/>
    </source>
</evidence>
<feature type="region of interest" description="Disordered" evidence="10">
    <location>
        <begin position="142"/>
        <end position="246"/>
    </location>
</feature>
<dbReference type="InterPro" id="IPR003245">
    <property type="entry name" value="Phytocyanin_dom"/>
</dbReference>
<feature type="chain" id="PRO_5019524237" description="Phytocyanin domain-containing protein" evidence="11">
    <location>
        <begin position="32"/>
        <end position="272"/>
    </location>
</feature>
<dbReference type="PANTHER" id="PTHR33021:SF253">
    <property type="entry name" value="EARLY NODULIN-LIKE PROTEIN 9"/>
    <property type="match status" value="1"/>
</dbReference>
<dbReference type="PANTHER" id="PTHR33021">
    <property type="entry name" value="BLUE COPPER PROTEIN"/>
    <property type="match status" value="1"/>
</dbReference>
<dbReference type="SMR" id="A0A445BXW4"/>
<evidence type="ECO:0000256" key="5">
    <source>
        <dbReference type="ARBA" id="ARBA00023136"/>
    </source>
</evidence>
<evidence type="ECO:0000259" key="12">
    <source>
        <dbReference type="PROSITE" id="PS51485"/>
    </source>
</evidence>
<organism evidence="13 14">
    <name type="scientific">Arachis hypogaea</name>
    <name type="common">Peanut</name>
    <dbReference type="NCBI Taxonomy" id="3818"/>
    <lineage>
        <taxon>Eukaryota</taxon>
        <taxon>Viridiplantae</taxon>
        <taxon>Streptophyta</taxon>
        <taxon>Embryophyta</taxon>
        <taxon>Tracheophyta</taxon>
        <taxon>Spermatophyta</taxon>
        <taxon>Magnoliopsida</taxon>
        <taxon>eudicotyledons</taxon>
        <taxon>Gunneridae</taxon>
        <taxon>Pentapetalae</taxon>
        <taxon>rosids</taxon>
        <taxon>fabids</taxon>
        <taxon>Fabales</taxon>
        <taxon>Fabaceae</taxon>
        <taxon>Papilionoideae</taxon>
        <taxon>50 kb inversion clade</taxon>
        <taxon>dalbergioids sensu lato</taxon>
        <taxon>Dalbergieae</taxon>
        <taxon>Pterocarpus clade</taxon>
        <taxon>Arachis</taxon>
    </lineage>
</organism>
<dbReference type="SUPFAM" id="SSF49503">
    <property type="entry name" value="Cupredoxins"/>
    <property type="match status" value="1"/>
</dbReference>
<proteinExistence type="inferred from homology"/>
<dbReference type="InterPro" id="IPR008972">
    <property type="entry name" value="Cupredoxin"/>
</dbReference>
<protein>
    <recommendedName>
        <fullName evidence="12">Phytocyanin domain-containing protein</fullName>
    </recommendedName>
</protein>
<comment type="caution">
    <text evidence="13">The sequence shown here is derived from an EMBL/GenBank/DDBJ whole genome shotgun (WGS) entry which is preliminary data.</text>
</comment>
<evidence type="ECO:0000256" key="1">
    <source>
        <dbReference type="ARBA" id="ARBA00004609"/>
    </source>
</evidence>
<dbReference type="Pfam" id="PF02298">
    <property type="entry name" value="Cu_bind_like"/>
    <property type="match status" value="1"/>
</dbReference>
<feature type="signal peptide" evidence="11">
    <location>
        <begin position="1"/>
        <end position="31"/>
    </location>
</feature>
<dbReference type="GO" id="GO:0098552">
    <property type="term" value="C:side of membrane"/>
    <property type="evidence" value="ECO:0007669"/>
    <property type="project" value="UniProtKB-KW"/>
</dbReference>
<keyword evidence="4 11" id="KW-0732">Signal</keyword>
<dbReference type="GO" id="GO:0009055">
    <property type="term" value="F:electron transfer activity"/>
    <property type="evidence" value="ECO:0007669"/>
    <property type="project" value="InterPro"/>
</dbReference>
<dbReference type="EMBL" id="SDMP01000008">
    <property type="protein sequence ID" value="RYR43585.1"/>
    <property type="molecule type" value="Genomic_DNA"/>
</dbReference>
<keyword evidence="8" id="KW-0449">Lipoprotein</keyword>
<dbReference type="InterPro" id="IPR039391">
    <property type="entry name" value="Phytocyanin-like"/>
</dbReference>
<dbReference type="Gene3D" id="2.60.40.420">
    <property type="entry name" value="Cupredoxins - blue copper proteins"/>
    <property type="match status" value="1"/>
</dbReference>
<evidence type="ECO:0000256" key="3">
    <source>
        <dbReference type="ARBA" id="ARBA00022622"/>
    </source>
</evidence>
<evidence type="ECO:0000256" key="6">
    <source>
        <dbReference type="ARBA" id="ARBA00023157"/>
    </source>
</evidence>
<evidence type="ECO:0000313" key="13">
    <source>
        <dbReference type="EMBL" id="RYR43585.1"/>
    </source>
</evidence>
<feature type="compositionally biased region" description="Pro residues" evidence="10">
    <location>
        <begin position="186"/>
        <end position="230"/>
    </location>
</feature>
<accession>A0A445BXW4</accession>
<gene>
    <name evidence="13" type="ORF">Ahy_A08g040004</name>
</gene>
<dbReference type="PRINTS" id="PR01217">
    <property type="entry name" value="PRICHEXTENSN"/>
</dbReference>
<dbReference type="InterPro" id="IPR041846">
    <property type="entry name" value="ENL_dom"/>
</dbReference>